<keyword evidence="3" id="KW-1185">Reference proteome</keyword>
<dbReference type="AlphaFoldDB" id="A0AAV2GCE1"/>
<organism evidence="2 3">
    <name type="scientific">Linum trigynum</name>
    <dbReference type="NCBI Taxonomy" id="586398"/>
    <lineage>
        <taxon>Eukaryota</taxon>
        <taxon>Viridiplantae</taxon>
        <taxon>Streptophyta</taxon>
        <taxon>Embryophyta</taxon>
        <taxon>Tracheophyta</taxon>
        <taxon>Spermatophyta</taxon>
        <taxon>Magnoliopsida</taxon>
        <taxon>eudicotyledons</taxon>
        <taxon>Gunneridae</taxon>
        <taxon>Pentapetalae</taxon>
        <taxon>rosids</taxon>
        <taxon>fabids</taxon>
        <taxon>Malpighiales</taxon>
        <taxon>Linaceae</taxon>
        <taxon>Linum</taxon>
    </lineage>
</organism>
<reference evidence="2 3" key="1">
    <citation type="submission" date="2024-04" db="EMBL/GenBank/DDBJ databases">
        <authorList>
            <person name="Fracassetti M."/>
        </authorList>
    </citation>
    <scope>NUCLEOTIDE SEQUENCE [LARGE SCALE GENOMIC DNA]</scope>
</reference>
<evidence type="ECO:0000313" key="3">
    <source>
        <dbReference type="Proteomes" id="UP001497516"/>
    </source>
</evidence>
<evidence type="ECO:0000256" key="1">
    <source>
        <dbReference type="SAM" id="MobiDB-lite"/>
    </source>
</evidence>
<proteinExistence type="predicted"/>
<protein>
    <submittedName>
        <fullName evidence="2">Uncharacterized protein</fullName>
    </submittedName>
</protein>
<dbReference type="EMBL" id="OZ034821">
    <property type="protein sequence ID" value="CAL1407503.1"/>
    <property type="molecule type" value="Genomic_DNA"/>
</dbReference>
<dbReference type="Proteomes" id="UP001497516">
    <property type="component" value="Chromosome 8"/>
</dbReference>
<gene>
    <name evidence="2" type="ORF">LTRI10_LOCUS47164</name>
</gene>
<accession>A0AAV2GCE1</accession>
<name>A0AAV2GCE1_9ROSI</name>
<sequence>MFGMVGKPVGNGGTDFGMEGIVGIFGMAPALESSGSPPPDGRDGMVGEAPAALGSGDNPPQVGRDGMEGIGGTSVGCGSWRSCRAAIPFSTLQNETARKRATTKKLEEEAMFRVGM</sequence>
<feature type="region of interest" description="Disordered" evidence="1">
    <location>
        <begin position="28"/>
        <end position="70"/>
    </location>
</feature>
<evidence type="ECO:0000313" key="2">
    <source>
        <dbReference type="EMBL" id="CAL1407503.1"/>
    </source>
</evidence>